<accession>A0ABV0BZK3</accession>
<dbReference type="RefSeq" id="WP_021188397.1">
    <property type="nucleotide sequence ID" value="NZ_JAOQNK010000001.1"/>
</dbReference>
<evidence type="ECO:0000313" key="2">
    <source>
        <dbReference type="Proteomes" id="UP001409291"/>
    </source>
</evidence>
<organism evidence="1 2">
    <name type="scientific">Sphingobacterium kitahiroshimense</name>
    <dbReference type="NCBI Taxonomy" id="470446"/>
    <lineage>
        <taxon>Bacteria</taxon>
        <taxon>Pseudomonadati</taxon>
        <taxon>Bacteroidota</taxon>
        <taxon>Sphingobacteriia</taxon>
        <taxon>Sphingobacteriales</taxon>
        <taxon>Sphingobacteriaceae</taxon>
        <taxon>Sphingobacterium</taxon>
    </lineage>
</organism>
<keyword evidence="2" id="KW-1185">Reference proteome</keyword>
<name>A0ABV0BZK3_9SPHI</name>
<reference evidence="1 2" key="1">
    <citation type="submission" date="2024-04" db="EMBL/GenBank/DDBJ databases">
        <title>WGS of bacteria from Torrens River.</title>
        <authorList>
            <person name="Wyrsch E.R."/>
            <person name="Drigo B."/>
        </authorList>
    </citation>
    <scope>NUCLEOTIDE SEQUENCE [LARGE SCALE GENOMIC DNA]</scope>
    <source>
        <strain evidence="1 2">TWI391</strain>
    </source>
</reference>
<protein>
    <submittedName>
        <fullName evidence="1">Uncharacterized protein</fullName>
    </submittedName>
</protein>
<sequence>MKNIIPTQKEGNKLDCFETVEFTSTEIASEAFIIASYNLLAVNEWHKIAELPAAVFKLVDNNGLELHRPLQLHDYIKIDIPGPGLPRTKGYDWVNVVHMESKEMAEFKILSVSLKPCPDPTDPENKETAHFFEGIATSTLIVEQRNNSLLFQYAGRNEVLNTENTHIIDNVRNFMVGLGAVLGASYPQWKALIKGFANDVKEV</sequence>
<dbReference type="EMBL" id="JBDJNQ010000014">
    <property type="protein sequence ID" value="MEN5380204.1"/>
    <property type="molecule type" value="Genomic_DNA"/>
</dbReference>
<dbReference type="Proteomes" id="UP001409291">
    <property type="component" value="Unassembled WGS sequence"/>
</dbReference>
<proteinExistence type="predicted"/>
<comment type="caution">
    <text evidence="1">The sequence shown here is derived from an EMBL/GenBank/DDBJ whole genome shotgun (WGS) entry which is preliminary data.</text>
</comment>
<evidence type="ECO:0000313" key="1">
    <source>
        <dbReference type="EMBL" id="MEN5380204.1"/>
    </source>
</evidence>
<gene>
    <name evidence="1" type="ORF">ABE541_23250</name>
</gene>